<evidence type="ECO:0000313" key="4">
    <source>
        <dbReference type="EMBL" id="ODN69543.1"/>
    </source>
</evidence>
<protein>
    <submittedName>
        <fullName evidence="4">Phage terminase large subunit (GpA)</fullName>
    </submittedName>
</protein>
<reference evidence="4 5" key="1">
    <citation type="submission" date="2016-07" db="EMBL/GenBank/DDBJ databases">
        <title>Draft Genome Sequence of Methylobrevis pamukkalensis PK2.</title>
        <authorList>
            <person name="Vasilenko O.V."/>
            <person name="Doronina N.V."/>
            <person name="Shmareva M.N."/>
            <person name="Tarlachkov S.V."/>
            <person name="Mustakhimov I."/>
            <person name="Trotsenko Y.A."/>
        </authorList>
    </citation>
    <scope>NUCLEOTIDE SEQUENCE [LARGE SCALE GENOMIC DNA]</scope>
    <source>
        <strain evidence="4 5">PK2</strain>
    </source>
</reference>
<feature type="compositionally biased region" description="Low complexity" evidence="1">
    <location>
        <begin position="647"/>
        <end position="669"/>
    </location>
</feature>
<proteinExistence type="predicted"/>
<dbReference type="Proteomes" id="UP000094622">
    <property type="component" value="Unassembled WGS sequence"/>
</dbReference>
<organism evidence="4 5">
    <name type="scientific">Methylobrevis pamukkalensis</name>
    <dbReference type="NCBI Taxonomy" id="1439726"/>
    <lineage>
        <taxon>Bacteria</taxon>
        <taxon>Pseudomonadati</taxon>
        <taxon>Pseudomonadota</taxon>
        <taxon>Alphaproteobacteria</taxon>
        <taxon>Hyphomicrobiales</taxon>
        <taxon>Pleomorphomonadaceae</taxon>
        <taxon>Methylobrevis</taxon>
    </lineage>
</organism>
<evidence type="ECO:0000259" key="3">
    <source>
        <dbReference type="Pfam" id="PF20454"/>
    </source>
</evidence>
<dbReference type="EMBL" id="MCRJ01000085">
    <property type="protein sequence ID" value="ODN69543.1"/>
    <property type="molecule type" value="Genomic_DNA"/>
</dbReference>
<dbReference type="PATRIC" id="fig|1439726.3.peg.3294"/>
<evidence type="ECO:0000256" key="1">
    <source>
        <dbReference type="SAM" id="MobiDB-lite"/>
    </source>
</evidence>
<dbReference type="GO" id="GO:0004519">
    <property type="term" value="F:endonuclease activity"/>
    <property type="evidence" value="ECO:0007669"/>
    <property type="project" value="InterPro"/>
</dbReference>
<feature type="domain" description="Terminase large subunit GpA endonuclease" evidence="3">
    <location>
        <begin position="314"/>
        <end position="610"/>
    </location>
</feature>
<evidence type="ECO:0000259" key="2">
    <source>
        <dbReference type="Pfam" id="PF05876"/>
    </source>
</evidence>
<dbReference type="AlphaFoldDB" id="A0A1E3GZQ3"/>
<name>A0A1E3GZQ3_9HYPH</name>
<keyword evidence="5" id="KW-1185">Reference proteome</keyword>
<dbReference type="Pfam" id="PF05876">
    <property type="entry name" value="GpA_ATPase"/>
    <property type="match status" value="1"/>
</dbReference>
<sequence>MNAPVRGFANALRLIAGTLAAGIRPVPPLPLSQWLEKNLVLVDGPQAGELWSAEGAPYLAEIADCLGDDHPANLVTVRKSQQTGASVLAIGWCLYVAEREPANMLYAGPGIDWLRDVNGQKLQPAIDAWQKKIRREVFVPQTSRSGTGSTTYEKKFPGGYLALANANAVMDLSGKTVKKGVKDELSKWTNIPGRGDPETLFFGRFTAFRRLRSYKILEVSTPEVDTGDDLGEAEGHCRIDRSFRRSDQRFWHVPCPQCGDAFVQTFEAFRIDRDTPDESYMETACCGYPMREPERVLAVRAGFWRATESGPDRHPGFHIDGFVSLMMSYGDMARDYIAAERRGETGLKDYANLNLGLPYQFRGDAPDHVRLMERREDYPENRIPAAGLLLVAGCDVQHAGIWAEVVAYGRDRQSWCVSKRWLEGDTTDQNRGAFTKLDELLGERFPDAFGGHRTIDMAFIDSGDGTGGRTHQVYAFTRGRATIKAIKGSSLGWSAPAVGTPSKVDINLKGQRIRNGAMVWPLGTWSLKAEWYSQLKKPGIMSGADVNPPGYCHFGMFLDETYFKQITSEYLAEETNRGRTVKKWFERGENHLLDCRIYAMAAAEYLGLTRMSDEQWATLAMMRGVPAEMAAADLLTPAPLQVQTGQVQTGTAKPAAAKRAADEATAPKADSTKNGNGRWLAGRRKGFLK</sequence>
<dbReference type="InterPro" id="IPR046453">
    <property type="entry name" value="GpA_ATPase"/>
</dbReference>
<evidence type="ECO:0000313" key="5">
    <source>
        <dbReference type="Proteomes" id="UP000094622"/>
    </source>
</evidence>
<feature type="region of interest" description="Disordered" evidence="1">
    <location>
        <begin position="647"/>
        <end position="689"/>
    </location>
</feature>
<comment type="caution">
    <text evidence="4">The sequence shown here is derived from an EMBL/GenBank/DDBJ whole genome shotgun (WGS) entry which is preliminary data.</text>
</comment>
<accession>A0A1E3GZQ3</accession>
<dbReference type="InterPro" id="IPR046454">
    <property type="entry name" value="GpA_endonuclease"/>
</dbReference>
<feature type="domain" description="Phage terminase large subunit GpA ATPase" evidence="2">
    <location>
        <begin position="51"/>
        <end position="304"/>
    </location>
</feature>
<dbReference type="Pfam" id="PF20454">
    <property type="entry name" value="GpA_nuclease"/>
    <property type="match status" value="1"/>
</dbReference>
<dbReference type="GO" id="GO:0016887">
    <property type="term" value="F:ATP hydrolysis activity"/>
    <property type="evidence" value="ECO:0007669"/>
    <property type="project" value="InterPro"/>
</dbReference>
<gene>
    <name evidence="4" type="ORF">A6302_03137</name>
</gene>